<dbReference type="Pfam" id="PF00144">
    <property type="entry name" value="Beta-lactamase"/>
    <property type="match status" value="1"/>
</dbReference>
<gene>
    <name evidence="3" type="ORF">EGW08_004022</name>
</gene>
<evidence type="ECO:0000259" key="2">
    <source>
        <dbReference type="Pfam" id="PF00144"/>
    </source>
</evidence>
<protein>
    <recommendedName>
        <fullName evidence="2">Beta-lactamase-related domain-containing protein</fullName>
    </recommendedName>
</protein>
<evidence type="ECO:0000256" key="1">
    <source>
        <dbReference type="SAM" id="MobiDB-lite"/>
    </source>
</evidence>
<dbReference type="PANTHER" id="PTHR46825">
    <property type="entry name" value="D-ALANYL-D-ALANINE-CARBOXYPEPTIDASE/ENDOPEPTIDASE AMPH"/>
    <property type="match status" value="1"/>
</dbReference>
<dbReference type="OrthoDB" id="5946976at2759"/>
<accession>A0A433U309</accession>
<dbReference type="SUPFAM" id="SSF56601">
    <property type="entry name" value="beta-lactamase/transpeptidase-like"/>
    <property type="match status" value="1"/>
</dbReference>
<keyword evidence="4" id="KW-1185">Reference proteome</keyword>
<evidence type="ECO:0000313" key="3">
    <source>
        <dbReference type="EMBL" id="RUS88190.1"/>
    </source>
</evidence>
<comment type="caution">
    <text evidence="3">The sequence shown here is derived from an EMBL/GenBank/DDBJ whole genome shotgun (WGS) entry which is preliminary data.</text>
</comment>
<dbReference type="InterPro" id="IPR050491">
    <property type="entry name" value="AmpC-like"/>
</dbReference>
<feature type="domain" description="Beta-lactamase-related" evidence="2">
    <location>
        <begin position="79"/>
        <end position="430"/>
    </location>
</feature>
<feature type="compositionally biased region" description="Basic and acidic residues" evidence="1">
    <location>
        <begin position="664"/>
        <end position="702"/>
    </location>
</feature>
<dbReference type="InterPro" id="IPR012338">
    <property type="entry name" value="Beta-lactam/transpept-like"/>
</dbReference>
<feature type="compositionally biased region" description="Basic and acidic residues" evidence="1">
    <location>
        <begin position="759"/>
        <end position="776"/>
    </location>
</feature>
<organism evidence="3 4">
    <name type="scientific">Elysia chlorotica</name>
    <name type="common">Eastern emerald elysia</name>
    <name type="synonym">Sea slug</name>
    <dbReference type="NCBI Taxonomy" id="188477"/>
    <lineage>
        <taxon>Eukaryota</taxon>
        <taxon>Metazoa</taxon>
        <taxon>Spiralia</taxon>
        <taxon>Lophotrochozoa</taxon>
        <taxon>Mollusca</taxon>
        <taxon>Gastropoda</taxon>
        <taxon>Heterobranchia</taxon>
        <taxon>Euthyneura</taxon>
        <taxon>Panpulmonata</taxon>
        <taxon>Sacoglossa</taxon>
        <taxon>Placobranchoidea</taxon>
        <taxon>Plakobranchidae</taxon>
        <taxon>Elysia</taxon>
    </lineage>
</organism>
<dbReference type="Proteomes" id="UP000271974">
    <property type="component" value="Unassembled WGS sequence"/>
</dbReference>
<dbReference type="InterPro" id="IPR001466">
    <property type="entry name" value="Beta-lactam-related"/>
</dbReference>
<dbReference type="PANTHER" id="PTHR46825:SF15">
    <property type="entry name" value="BETA-LACTAMASE-RELATED DOMAIN-CONTAINING PROTEIN"/>
    <property type="match status" value="1"/>
</dbReference>
<dbReference type="STRING" id="188477.A0A433U309"/>
<sequence length="804" mass="89926">MAFSGTTRKNFSSKSDTQQQIKGTTMLNLKRHTGVLLVTFTFLSSLASVNGASPNPGFTLEEVQAIHYFMQDMTTCFDSPGISVGFVRGRFTVATSTGYSDMETAHPSNSQTKFNLGSTAKALVPYILAEIMNGKGNQNGRLRWNTTIKELLKSQMGLSVDTPWADQTLREALTYRASGTPVSGPFPSSSAADMSTMAGLPDGITREDIVKRAIHFMPTISEFRSSGHYSNLMYTIVAHLAERLANKSYEQLVKDVVFDKLTMQNSQFTPAVLESMDLAFPHFARNDMFFMQNQSLFNLHPFEPVGSVMTSSEDMVKWLRHLLHNLNIKGGDSGINMLIGDAFVHSPTGPDPEKHTIPKDLRHTEEVILGHGMGWEVSEYKGRKRYMYTGHLYGYRSTIWLYPESQTAVYVAINGPSSISKSAVDNHLLTSLAITGILYQASDILHREKPWVTSDDVCNLGGVGKDDYESDEDDYLYNLNDEGVPLSDDVDYPVHPDAYVGSYGHGLVGDLVVGLDQSSMLTVKLGRNIEGKLRPKEGASTKLMLRATGLLKNTYEWLDEKVLEFLPASVSTSEGKEQFQVVRLYLTDKLYYDFKRGMVFDTMVVQVEQEKIRKAKEEEERKIREEKEAQMKIEAERKAKEEEEKRRQEEIERKEMLAAIAREKEAEEKAKEEAERKAMMEAVAREKAEEMARQEAEEKGRDTQSQAAALEKIDEATTSQNKASLVKQNDELNSHQSHQPYSESDDKAEVESLPPQKVTDGERKKSAQVNDNDKDGVGSGPMASMGLLLTAVLVVLVQSMIHRN</sequence>
<feature type="compositionally biased region" description="Polar residues" evidence="1">
    <location>
        <begin position="716"/>
        <end position="727"/>
    </location>
</feature>
<name>A0A433U309_ELYCH</name>
<dbReference type="Gene3D" id="3.40.710.10">
    <property type="entry name" value="DD-peptidase/beta-lactamase superfamily"/>
    <property type="match status" value="1"/>
</dbReference>
<feature type="region of interest" description="Disordered" evidence="1">
    <location>
        <begin position="664"/>
        <end position="781"/>
    </location>
</feature>
<proteinExistence type="predicted"/>
<reference evidence="3 4" key="1">
    <citation type="submission" date="2019-01" db="EMBL/GenBank/DDBJ databases">
        <title>A draft genome assembly of the solar-powered sea slug Elysia chlorotica.</title>
        <authorList>
            <person name="Cai H."/>
            <person name="Li Q."/>
            <person name="Fang X."/>
            <person name="Li J."/>
            <person name="Curtis N.E."/>
            <person name="Altenburger A."/>
            <person name="Shibata T."/>
            <person name="Feng M."/>
            <person name="Maeda T."/>
            <person name="Schwartz J.A."/>
            <person name="Shigenobu S."/>
            <person name="Lundholm N."/>
            <person name="Nishiyama T."/>
            <person name="Yang H."/>
            <person name="Hasebe M."/>
            <person name="Li S."/>
            <person name="Pierce S.K."/>
            <person name="Wang J."/>
        </authorList>
    </citation>
    <scope>NUCLEOTIDE SEQUENCE [LARGE SCALE GENOMIC DNA]</scope>
    <source>
        <strain evidence="3">EC2010</strain>
        <tissue evidence="3">Whole organism of an adult</tissue>
    </source>
</reference>
<dbReference type="EMBL" id="RQTK01000090">
    <property type="protein sequence ID" value="RUS88190.1"/>
    <property type="molecule type" value="Genomic_DNA"/>
</dbReference>
<dbReference type="AlphaFoldDB" id="A0A433U309"/>
<evidence type="ECO:0000313" key="4">
    <source>
        <dbReference type="Proteomes" id="UP000271974"/>
    </source>
</evidence>